<dbReference type="InterPro" id="IPR050790">
    <property type="entry name" value="ExbB/TolQ_transport"/>
</dbReference>
<gene>
    <name evidence="11" type="ORF">K5I29_08785</name>
</gene>
<evidence type="ECO:0000256" key="8">
    <source>
        <dbReference type="RuleBase" id="RU004057"/>
    </source>
</evidence>
<sequence length="275" mass="29267">MANVNENVEKTSTSSKGSKIFAPLTIILCLVIGFSLFNFVMGNPDNFENGDPVNGHPIDGNFLGLMYKGGNVIALLISMLLMTIVFGIERFLAISKASGKGNVDKFVIEVKSLILQGKFDEARAACDEQKGSVANVINAALVKFSEVKRDGLDNDKAAEMIQKEIEEATTLEMPMLQQNMVIISTMVSIGTLVGLLGTVSGMIKAFAGLAAAGAPDQAALANGISEALLNTATGIGISTLAIVFYNFFTSKIDKLTYGIDEAAFSLAQAYRKFSK</sequence>
<keyword evidence="2 8" id="KW-0813">Transport</keyword>
<keyword evidence="7 9" id="KW-0472">Membrane</keyword>
<evidence type="ECO:0000256" key="7">
    <source>
        <dbReference type="ARBA" id="ARBA00023136"/>
    </source>
</evidence>
<dbReference type="EMBL" id="CP081495">
    <property type="protein sequence ID" value="UYW00633.1"/>
    <property type="molecule type" value="Genomic_DNA"/>
</dbReference>
<dbReference type="PANTHER" id="PTHR30625">
    <property type="entry name" value="PROTEIN TOLQ"/>
    <property type="match status" value="1"/>
</dbReference>
<feature type="domain" description="MotA/TolQ/ExbB proton channel" evidence="10">
    <location>
        <begin position="150"/>
        <end position="257"/>
    </location>
</feature>
<evidence type="ECO:0000256" key="2">
    <source>
        <dbReference type="ARBA" id="ARBA00022448"/>
    </source>
</evidence>
<evidence type="ECO:0000256" key="3">
    <source>
        <dbReference type="ARBA" id="ARBA00022475"/>
    </source>
</evidence>
<dbReference type="Proteomes" id="UP001163328">
    <property type="component" value="Chromosome"/>
</dbReference>
<feature type="transmembrane region" description="Helical" evidence="9">
    <location>
        <begin position="20"/>
        <end position="41"/>
    </location>
</feature>
<dbReference type="Pfam" id="PF01618">
    <property type="entry name" value="MotA_ExbB"/>
    <property type="match status" value="1"/>
</dbReference>
<protein>
    <submittedName>
        <fullName evidence="11">MotA/TolQ/ExbB proton channel family protein</fullName>
    </submittedName>
</protein>
<name>A0ABY6LWB9_9FLAO</name>
<keyword evidence="3" id="KW-1003">Cell membrane</keyword>
<feature type="transmembrane region" description="Helical" evidence="9">
    <location>
        <begin position="72"/>
        <end position="92"/>
    </location>
</feature>
<evidence type="ECO:0000259" key="10">
    <source>
        <dbReference type="Pfam" id="PF01618"/>
    </source>
</evidence>
<evidence type="ECO:0000256" key="5">
    <source>
        <dbReference type="ARBA" id="ARBA00022927"/>
    </source>
</evidence>
<comment type="similarity">
    <text evidence="8">Belongs to the exbB/tolQ family.</text>
</comment>
<keyword evidence="6 9" id="KW-1133">Transmembrane helix</keyword>
<evidence type="ECO:0000313" key="11">
    <source>
        <dbReference type="EMBL" id="UYW00633.1"/>
    </source>
</evidence>
<reference evidence="11" key="1">
    <citation type="submission" date="2021-08" db="EMBL/GenBank/DDBJ databases">
        <title>Flavobacterium sp. strain CC-SYL302.</title>
        <authorList>
            <person name="Lin S.-Y."/>
            <person name="Lee T.-H."/>
            <person name="Young C.-C."/>
        </authorList>
    </citation>
    <scope>NUCLEOTIDE SEQUENCE</scope>
    <source>
        <strain evidence="11">CC-SYL302</strain>
    </source>
</reference>
<keyword evidence="4 9" id="KW-0812">Transmembrane</keyword>
<evidence type="ECO:0000256" key="9">
    <source>
        <dbReference type="SAM" id="Phobius"/>
    </source>
</evidence>
<dbReference type="RefSeq" id="WP_264432590.1">
    <property type="nucleotide sequence ID" value="NZ_CP081495.1"/>
</dbReference>
<feature type="transmembrane region" description="Helical" evidence="9">
    <location>
        <begin position="181"/>
        <end position="207"/>
    </location>
</feature>
<keyword evidence="12" id="KW-1185">Reference proteome</keyword>
<proteinExistence type="inferred from homology"/>
<evidence type="ECO:0000256" key="6">
    <source>
        <dbReference type="ARBA" id="ARBA00022989"/>
    </source>
</evidence>
<feature type="transmembrane region" description="Helical" evidence="9">
    <location>
        <begin position="227"/>
        <end position="248"/>
    </location>
</feature>
<evidence type="ECO:0000313" key="12">
    <source>
        <dbReference type="Proteomes" id="UP001163328"/>
    </source>
</evidence>
<accession>A0ABY6LWB9</accession>
<dbReference type="PANTHER" id="PTHR30625:SF15">
    <property type="entry name" value="BIOPOLYMER TRANSPORT PROTEIN EXBB"/>
    <property type="match status" value="1"/>
</dbReference>
<keyword evidence="5 8" id="KW-0653">Protein transport</keyword>
<organism evidence="11 12">
    <name type="scientific">Flavobacterium agricola</name>
    <dbReference type="NCBI Taxonomy" id="2870839"/>
    <lineage>
        <taxon>Bacteria</taxon>
        <taxon>Pseudomonadati</taxon>
        <taxon>Bacteroidota</taxon>
        <taxon>Flavobacteriia</taxon>
        <taxon>Flavobacteriales</taxon>
        <taxon>Flavobacteriaceae</taxon>
        <taxon>Flavobacterium</taxon>
    </lineage>
</organism>
<dbReference type="InterPro" id="IPR002898">
    <property type="entry name" value="MotA_ExbB_proton_chnl"/>
</dbReference>
<evidence type="ECO:0000256" key="1">
    <source>
        <dbReference type="ARBA" id="ARBA00004651"/>
    </source>
</evidence>
<evidence type="ECO:0000256" key="4">
    <source>
        <dbReference type="ARBA" id="ARBA00022692"/>
    </source>
</evidence>
<comment type="subcellular location">
    <subcellularLocation>
        <location evidence="1">Cell membrane</location>
        <topology evidence="1">Multi-pass membrane protein</topology>
    </subcellularLocation>
    <subcellularLocation>
        <location evidence="8">Membrane</location>
        <topology evidence="8">Multi-pass membrane protein</topology>
    </subcellularLocation>
</comment>